<reference evidence="1 2" key="1">
    <citation type="submission" date="2020-10" db="EMBL/GenBank/DDBJ databases">
        <title>Connecting structure to function with the recovery of over 1000 high-quality activated sludge metagenome-assembled genomes encoding full-length rRNA genes using long-read sequencing.</title>
        <authorList>
            <person name="Singleton C.M."/>
            <person name="Petriglieri F."/>
            <person name="Kristensen J.M."/>
            <person name="Kirkegaard R.H."/>
            <person name="Michaelsen T.Y."/>
            <person name="Andersen M.H."/>
            <person name="Karst S.M."/>
            <person name="Dueholm M.S."/>
            <person name="Nielsen P.H."/>
            <person name="Albertsen M."/>
        </authorList>
    </citation>
    <scope>NUCLEOTIDE SEQUENCE [LARGE SCALE GENOMIC DNA]</scope>
    <source>
        <strain evidence="1">Ribe_18-Q3-R11-54_BAT3C.373</strain>
    </source>
</reference>
<organism evidence="1 2">
    <name type="scientific">Candidatus Defluviibacterium haderslevense</name>
    <dbReference type="NCBI Taxonomy" id="2981993"/>
    <lineage>
        <taxon>Bacteria</taxon>
        <taxon>Pseudomonadati</taxon>
        <taxon>Bacteroidota</taxon>
        <taxon>Saprospiria</taxon>
        <taxon>Saprospirales</taxon>
        <taxon>Saprospiraceae</taxon>
        <taxon>Candidatus Defluviibacterium</taxon>
    </lineage>
</organism>
<dbReference type="AlphaFoldDB" id="A0A9D7S5F0"/>
<gene>
    <name evidence="1" type="ORF">IPO85_00610</name>
</gene>
<evidence type="ECO:0000313" key="1">
    <source>
        <dbReference type="EMBL" id="MBK9716028.1"/>
    </source>
</evidence>
<name>A0A9D7S5F0_9BACT</name>
<dbReference type="EMBL" id="JADKFW010000004">
    <property type="protein sequence ID" value="MBK9716028.1"/>
    <property type="molecule type" value="Genomic_DNA"/>
</dbReference>
<accession>A0A9D7S5F0</accession>
<sequence length="257" mass="30709">MIYNTPELSEEMIKSLTTENYRDWPLMKRYPGYEECFIAFHPFLKIKSGHGEYINFESDSRPNKFEIQEHCEPLSWLEIINLTGIIDIKSLDRALAFLHRAYSFGERSEYYKLIKLLMKDRLDILPAEVDDLPLIIENKILYKLRSLDYDSVLIYTVFNDHKELINIDKLIENPIGLPTHVRIETPDEKILIVQDFDQRFVYFFSQKSTLYDIIESTNLEGFFCNEHTPESWSYYHILEPEKIDWSEDMKNSYENNF</sequence>
<comment type="caution">
    <text evidence="1">The sequence shown here is derived from an EMBL/GenBank/DDBJ whole genome shotgun (WGS) entry which is preliminary data.</text>
</comment>
<evidence type="ECO:0000313" key="2">
    <source>
        <dbReference type="Proteomes" id="UP000808349"/>
    </source>
</evidence>
<proteinExistence type="predicted"/>
<protein>
    <submittedName>
        <fullName evidence="1">DUF2711 family protein</fullName>
    </submittedName>
</protein>
<dbReference type="Proteomes" id="UP000808349">
    <property type="component" value="Unassembled WGS sequence"/>
</dbReference>